<dbReference type="EMBL" id="MGAT01000017">
    <property type="protein sequence ID" value="OGK52671.1"/>
    <property type="molecule type" value="Genomic_DNA"/>
</dbReference>
<accession>A0A1F7JAP4</accession>
<keyword evidence="1" id="KW-0812">Transmembrane</keyword>
<proteinExistence type="predicted"/>
<evidence type="ECO:0000313" key="2">
    <source>
        <dbReference type="EMBL" id="OGK52671.1"/>
    </source>
</evidence>
<evidence type="ECO:0000256" key="1">
    <source>
        <dbReference type="SAM" id="Phobius"/>
    </source>
</evidence>
<sequence>MPRKTKKQKILASLHKQNLFAANAAIEKEPEAVKSTPKISQPIIKSPEHSFFFSDLKKSLILTSIVVALEITLYFARLIK</sequence>
<dbReference type="Proteomes" id="UP000178857">
    <property type="component" value="Unassembled WGS sequence"/>
</dbReference>
<keyword evidence="1" id="KW-0472">Membrane</keyword>
<dbReference type="AlphaFoldDB" id="A0A1F7JAP4"/>
<protein>
    <submittedName>
        <fullName evidence="2">Uncharacterized protein</fullName>
    </submittedName>
</protein>
<dbReference type="STRING" id="1802069.A2970_01465"/>
<keyword evidence="1" id="KW-1133">Transmembrane helix</keyword>
<organism evidence="2 3">
    <name type="scientific">Candidatus Roizmanbacteria bacterium RIFCSPLOWO2_01_FULL_44_13</name>
    <dbReference type="NCBI Taxonomy" id="1802069"/>
    <lineage>
        <taxon>Bacteria</taxon>
        <taxon>Candidatus Roizmaniibacteriota</taxon>
    </lineage>
</organism>
<evidence type="ECO:0000313" key="3">
    <source>
        <dbReference type="Proteomes" id="UP000178857"/>
    </source>
</evidence>
<comment type="caution">
    <text evidence="2">The sequence shown here is derived from an EMBL/GenBank/DDBJ whole genome shotgun (WGS) entry which is preliminary data.</text>
</comment>
<name>A0A1F7JAP4_9BACT</name>
<reference evidence="2 3" key="1">
    <citation type="journal article" date="2016" name="Nat. Commun.">
        <title>Thousands of microbial genomes shed light on interconnected biogeochemical processes in an aquifer system.</title>
        <authorList>
            <person name="Anantharaman K."/>
            <person name="Brown C.T."/>
            <person name="Hug L.A."/>
            <person name="Sharon I."/>
            <person name="Castelle C.J."/>
            <person name="Probst A.J."/>
            <person name="Thomas B.C."/>
            <person name="Singh A."/>
            <person name="Wilkins M.J."/>
            <person name="Karaoz U."/>
            <person name="Brodie E.L."/>
            <person name="Williams K.H."/>
            <person name="Hubbard S.S."/>
            <person name="Banfield J.F."/>
        </authorList>
    </citation>
    <scope>NUCLEOTIDE SEQUENCE [LARGE SCALE GENOMIC DNA]</scope>
</reference>
<feature type="transmembrane region" description="Helical" evidence="1">
    <location>
        <begin position="60"/>
        <end position="79"/>
    </location>
</feature>
<gene>
    <name evidence="2" type="ORF">A2970_01465</name>
</gene>